<feature type="compositionally biased region" description="Polar residues" evidence="1">
    <location>
        <begin position="1"/>
        <end position="16"/>
    </location>
</feature>
<organism evidence="2 3">
    <name type="scientific">Zingiber officinale</name>
    <name type="common">Ginger</name>
    <name type="synonym">Amomum zingiber</name>
    <dbReference type="NCBI Taxonomy" id="94328"/>
    <lineage>
        <taxon>Eukaryota</taxon>
        <taxon>Viridiplantae</taxon>
        <taxon>Streptophyta</taxon>
        <taxon>Embryophyta</taxon>
        <taxon>Tracheophyta</taxon>
        <taxon>Spermatophyta</taxon>
        <taxon>Magnoliopsida</taxon>
        <taxon>Liliopsida</taxon>
        <taxon>Zingiberales</taxon>
        <taxon>Zingiberaceae</taxon>
        <taxon>Zingiber</taxon>
    </lineage>
</organism>
<accession>A0A8J5GKC4</accession>
<feature type="region of interest" description="Disordered" evidence="1">
    <location>
        <begin position="821"/>
        <end position="870"/>
    </location>
</feature>
<feature type="compositionally biased region" description="Polar residues" evidence="1">
    <location>
        <begin position="765"/>
        <end position="790"/>
    </location>
</feature>
<dbReference type="InterPro" id="IPR029005">
    <property type="entry name" value="LIM-bd/SEUSS"/>
</dbReference>
<proteinExistence type="predicted"/>
<evidence type="ECO:0000313" key="3">
    <source>
        <dbReference type="Proteomes" id="UP000734854"/>
    </source>
</evidence>
<reference evidence="2 3" key="1">
    <citation type="submission" date="2020-08" db="EMBL/GenBank/DDBJ databases">
        <title>Plant Genome Project.</title>
        <authorList>
            <person name="Zhang R.-G."/>
        </authorList>
    </citation>
    <scope>NUCLEOTIDE SEQUENCE [LARGE SCALE GENOMIC DNA]</scope>
    <source>
        <tissue evidence="2">Rhizome</tissue>
    </source>
</reference>
<feature type="compositionally biased region" description="Low complexity" evidence="1">
    <location>
        <begin position="17"/>
        <end position="26"/>
    </location>
</feature>
<gene>
    <name evidence="2" type="ORF">ZIOFF_033543</name>
</gene>
<evidence type="ECO:0008006" key="4">
    <source>
        <dbReference type="Google" id="ProtNLM"/>
    </source>
</evidence>
<feature type="compositionally biased region" description="Low complexity" evidence="1">
    <location>
        <begin position="33"/>
        <end position="44"/>
    </location>
</feature>
<feature type="region of interest" description="Disordered" evidence="1">
    <location>
        <begin position="1"/>
        <end position="50"/>
    </location>
</feature>
<dbReference type="PANTHER" id="PTHR10378">
    <property type="entry name" value="LIM DOMAIN-BINDING PROTEIN"/>
    <property type="match status" value="1"/>
</dbReference>
<keyword evidence="3" id="KW-1185">Reference proteome</keyword>
<feature type="compositionally biased region" description="Low complexity" evidence="1">
    <location>
        <begin position="752"/>
        <end position="764"/>
    </location>
</feature>
<feature type="region of interest" description="Disordered" evidence="1">
    <location>
        <begin position="752"/>
        <end position="802"/>
    </location>
</feature>
<name>A0A8J5GKC4_ZINOF</name>
<evidence type="ECO:0000256" key="1">
    <source>
        <dbReference type="SAM" id="MobiDB-lite"/>
    </source>
</evidence>
<sequence>MVPSGSSNSIGGPQSVSPSLLRSNSGLLGGSQSGSIPSQPPFSSLASPHTQLNSNSLLGNITNIPPLSNSFGNGGPIGGLSSSSMSLQQRGGFGSVDTVGSAEPSPMSFTSSSGQVQGQQQCFQNPSNNQLGANQLQTKMDTMQNFQQQISLPQNQQQFLRGGLSNVGHVVPVKMEPEMGTVKLEPQMEPNNQIRPSQQLQSLCGIGAVKTESQQLQSLRSLGTVKIENQHSDTSMFLQQQQQQQHQQQILQLSRQNSQVAAAAAAAQMNYLQQQRILQLQQQQQRQQQQQQQIVKNLPQQRSQLQQQLLQQNLPIRTAMKSTMYEPGMCARRLTQYMYHQQHRPHDNNIEFWRKFIAEYFAPDAKKRWCVSLYGTGRQTTGVFPQDVWHCEICNHKPGRGFETTVEVLPRLFQIKYASGTIEELLYVDMPREYQNASGQIVLDYAKAIQESVFEQLRVVRDGQLRIVFNPDLKISSWEFCARHHEELIPRRVIVPQVSQLGTVVQRYQAATQNASSGLSTQDVQNTCNSYVHSHVSYLNILPFADIAISSLPSASILLLKPCPERSLVTLVIVITQIFSCILAIYALPCQFVPTSQKSILRLDLSLSFDIISDIHPHTSQHRCSDSLHHFQPVHQLHSLVTAGFIQISTGIHPDLFLSVSTEILTAILLLHYMFVASARQIAKALEVPLVNDLGYTKRYVRCLQISEVVNSMKDLIDFSKETGAGPMGKLFVVLILQYSLITFPRRTSSGLQTLQPQQSEQPQIMTPNSNHNDPTSIHSSSMPISTISNDHVGMSNSLNTSSTSASAATVIGALQNPMNAGQENQMNTLNSTHAGNSIQIPSTSVPPSQPNASTFPSTKHACSNNPMPTSQIALRLNSNSPASLPTLQQPAVKLHDNDPNDSQSSVQQILQELMMSSQLNGVNSLENDVKPINGMMSNMNGANCLFGNVMPNDSAINSTESFTSMCGTGLPAAASGMRATMTNNALVMNGRMGTNHLLQDPTTMNYTGWMRGGQPWYHVLPFLDLKKCESGWLSSVEWFSFTLFSRICINTYSATAAMWKTEICKDSLKSTGNEQSYRYDSCVVRLGIILAHSVETLHLSSGKTIGHFLDHKCGIEAHFLRLQFVFDFNQFERHKKTNNERSMANIPTRDES</sequence>
<dbReference type="Pfam" id="PF01803">
    <property type="entry name" value="LIM_bind"/>
    <property type="match status" value="2"/>
</dbReference>
<dbReference type="EMBL" id="JACMSC010000009">
    <property type="protein sequence ID" value="KAG6508172.1"/>
    <property type="molecule type" value="Genomic_DNA"/>
</dbReference>
<evidence type="ECO:0000313" key="2">
    <source>
        <dbReference type="EMBL" id="KAG6508172.1"/>
    </source>
</evidence>
<dbReference type="Proteomes" id="UP000734854">
    <property type="component" value="Unassembled WGS sequence"/>
</dbReference>
<dbReference type="AlphaFoldDB" id="A0A8J5GKC4"/>
<comment type="caution">
    <text evidence="2">The sequence shown here is derived from an EMBL/GenBank/DDBJ whole genome shotgun (WGS) entry which is preliminary data.</text>
</comment>
<protein>
    <recommendedName>
        <fullName evidence="4">Transcriptional corepressor SEUSS</fullName>
    </recommendedName>
</protein>
<feature type="region of interest" description="Disordered" evidence="1">
    <location>
        <begin position="86"/>
        <end position="113"/>
    </location>
</feature>